<dbReference type="SMART" id="SM00248">
    <property type="entry name" value="ANK"/>
    <property type="match status" value="3"/>
</dbReference>
<dbReference type="PROSITE" id="PS50088">
    <property type="entry name" value="ANK_REPEAT"/>
    <property type="match status" value="1"/>
</dbReference>
<dbReference type="AlphaFoldDB" id="A0A0V0QVV7"/>
<dbReference type="Pfam" id="PF12796">
    <property type="entry name" value="Ank_2"/>
    <property type="match status" value="1"/>
</dbReference>
<name>A0A0V0QVV7_PSEPJ</name>
<dbReference type="OMA" id="RIESCMI"/>
<dbReference type="OrthoDB" id="10264606at2759"/>
<dbReference type="PANTHER" id="PTHR24198">
    <property type="entry name" value="ANKYRIN REPEAT AND PROTEIN KINASE DOMAIN-CONTAINING PROTEIN"/>
    <property type="match status" value="1"/>
</dbReference>
<evidence type="ECO:0000256" key="2">
    <source>
        <dbReference type="ARBA" id="ARBA00023043"/>
    </source>
</evidence>
<keyword evidence="2 3" id="KW-0040">ANK repeat</keyword>
<proteinExistence type="predicted"/>
<dbReference type="InterPro" id="IPR002110">
    <property type="entry name" value="Ankyrin_rpt"/>
</dbReference>
<evidence type="ECO:0000256" key="4">
    <source>
        <dbReference type="SAM" id="Coils"/>
    </source>
</evidence>
<feature type="region of interest" description="Disordered" evidence="5">
    <location>
        <begin position="1"/>
        <end position="21"/>
    </location>
</feature>
<dbReference type="EMBL" id="LDAU01000096">
    <property type="protein sequence ID" value="KRX06492.1"/>
    <property type="molecule type" value="Genomic_DNA"/>
</dbReference>
<evidence type="ECO:0000256" key="3">
    <source>
        <dbReference type="PROSITE-ProRule" id="PRU00023"/>
    </source>
</evidence>
<dbReference type="Gene3D" id="1.25.40.20">
    <property type="entry name" value="Ankyrin repeat-containing domain"/>
    <property type="match status" value="1"/>
</dbReference>
<sequence length="259" mass="30691">MFQSIKNFITRSKNKEQEQHNKQVSQKLFRFLLDKNDTEFIKYFEEVNPSPDLKDAKGQTLLMNAICLTIEDQEMGEKLTKFLIDKGANVQLEDKQGQSPLLMACHWNIISIVKILIENGADINSCSRKQYMCFSPLYSSLFKGNYKIAAYLLRKGARTDNIQELYELNIKYYPLTKENLEFLNEFNLLKKRQQKRIESCMIQQMQQIEQKQDLEKSQNKNQNIQQNLNDEQIQELKGKNYFFGQINPKIFEHYIIEYI</sequence>
<comment type="caution">
    <text evidence="6">The sequence shown here is derived from an EMBL/GenBank/DDBJ whole genome shotgun (WGS) entry which is preliminary data.</text>
</comment>
<dbReference type="PANTHER" id="PTHR24198:SF165">
    <property type="entry name" value="ANKYRIN REPEAT-CONTAINING PROTEIN-RELATED"/>
    <property type="match status" value="1"/>
</dbReference>
<keyword evidence="7" id="KW-1185">Reference proteome</keyword>
<reference evidence="6 7" key="1">
    <citation type="journal article" date="2015" name="Sci. Rep.">
        <title>Genome of the facultative scuticociliatosis pathogen Pseudocohnilembus persalinus provides insight into its virulence through horizontal gene transfer.</title>
        <authorList>
            <person name="Xiong J."/>
            <person name="Wang G."/>
            <person name="Cheng J."/>
            <person name="Tian M."/>
            <person name="Pan X."/>
            <person name="Warren A."/>
            <person name="Jiang C."/>
            <person name="Yuan D."/>
            <person name="Miao W."/>
        </authorList>
    </citation>
    <scope>NUCLEOTIDE SEQUENCE [LARGE SCALE GENOMIC DNA]</scope>
    <source>
        <strain evidence="6">36N120E</strain>
    </source>
</reference>
<feature type="compositionally biased region" description="Polar residues" evidence="5">
    <location>
        <begin position="1"/>
        <end position="11"/>
    </location>
</feature>
<evidence type="ECO:0000313" key="7">
    <source>
        <dbReference type="Proteomes" id="UP000054937"/>
    </source>
</evidence>
<organism evidence="6 7">
    <name type="scientific">Pseudocohnilembus persalinus</name>
    <name type="common">Ciliate</name>
    <dbReference type="NCBI Taxonomy" id="266149"/>
    <lineage>
        <taxon>Eukaryota</taxon>
        <taxon>Sar</taxon>
        <taxon>Alveolata</taxon>
        <taxon>Ciliophora</taxon>
        <taxon>Intramacronucleata</taxon>
        <taxon>Oligohymenophorea</taxon>
        <taxon>Scuticociliatia</taxon>
        <taxon>Philasterida</taxon>
        <taxon>Pseudocohnilembidae</taxon>
        <taxon>Pseudocohnilembus</taxon>
    </lineage>
</organism>
<dbReference type="SUPFAM" id="SSF48403">
    <property type="entry name" value="Ankyrin repeat"/>
    <property type="match status" value="1"/>
</dbReference>
<dbReference type="PROSITE" id="PS50297">
    <property type="entry name" value="ANK_REP_REGION"/>
    <property type="match status" value="1"/>
</dbReference>
<evidence type="ECO:0000256" key="1">
    <source>
        <dbReference type="ARBA" id="ARBA00022737"/>
    </source>
</evidence>
<keyword evidence="1" id="KW-0677">Repeat</keyword>
<accession>A0A0V0QVV7</accession>
<evidence type="ECO:0000256" key="5">
    <source>
        <dbReference type="SAM" id="MobiDB-lite"/>
    </source>
</evidence>
<protein>
    <submittedName>
        <fullName evidence="6">Ankyrin repeat-containing domain</fullName>
    </submittedName>
</protein>
<keyword evidence="4" id="KW-0175">Coiled coil</keyword>
<feature type="coiled-coil region" evidence="4">
    <location>
        <begin position="207"/>
        <end position="234"/>
    </location>
</feature>
<dbReference type="Proteomes" id="UP000054937">
    <property type="component" value="Unassembled WGS sequence"/>
</dbReference>
<dbReference type="InParanoid" id="A0A0V0QVV7"/>
<feature type="repeat" description="ANK" evidence="3">
    <location>
        <begin position="96"/>
        <end position="128"/>
    </location>
</feature>
<dbReference type="InterPro" id="IPR036770">
    <property type="entry name" value="Ankyrin_rpt-contain_sf"/>
</dbReference>
<gene>
    <name evidence="6" type="ORF">PPERSA_05105</name>
</gene>
<evidence type="ECO:0000313" key="6">
    <source>
        <dbReference type="EMBL" id="KRX06492.1"/>
    </source>
</evidence>